<evidence type="ECO:0000313" key="2">
    <source>
        <dbReference type="EMBL" id="KIW62866.1"/>
    </source>
</evidence>
<dbReference type="AlphaFoldDB" id="A0A0D2CCS1"/>
<protein>
    <submittedName>
        <fullName evidence="2">Uncharacterized protein</fullName>
    </submittedName>
</protein>
<reference evidence="2 3" key="1">
    <citation type="submission" date="2015-01" db="EMBL/GenBank/DDBJ databases">
        <title>The Genome Sequence of Capronia semiimmersa CBS27337.</title>
        <authorList>
            <consortium name="The Broad Institute Genomics Platform"/>
            <person name="Cuomo C."/>
            <person name="de Hoog S."/>
            <person name="Gorbushina A."/>
            <person name="Stielow B."/>
            <person name="Teixiera M."/>
            <person name="Abouelleil A."/>
            <person name="Chapman S.B."/>
            <person name="Priest M."/>
            <person name="Young S.K."/>
            <person name="Wortman J."/>
            <person name="Nusbaum C."/>
            <person name="Birren B."/>
        </authorList>
    </citation>
    <scope>NUCLEOTIDE SEQUENCE [LARGE SCALE GENOMIC DNA]</scope>
    <source>
        <strain evidence="2 3">CBS 27337</strain>
    </source>
</reference>
<organism evidence="2 3">
    <name type="scientific">Phialophora macrospora</name>
    <dbReference type="NCBI Taxonomy" id="1851006"/>
    <lineage>
        <taxon>Eukaryota</taxon>
        <taxon>Fungi</taxon>
        <taxon>Dikarya</taxon>
        <taxon>Ascomycota</taxon>
        <taxon>Pezizomycotina</taxon>
        <taxon>Eurotiomycetes</taxon>
        <taxon>Chaetothyriomycetidae</taxon>
        <taxon>Chaetothyriales</taxon>
        <taxon>Herpotrichiellaceae</taxon>
        <taxon>Phialophora</taxon>
    </lineage>
</organism>
<keyword evidence="1" id="KW-0472">Membrane</keyword>
<dbReference type="HOGENOM" id="CLU_2346488_0_0_1"/>
<keyword evidence="1" id="KW-0812">Transmembrane</keyword>
<keyword evidence="1" id="KW-1133">Transmembrane helix</keyword>
<evidence type="ECO:0000313" key="3">
    <source>
        <dbReference type="Proteomes" id="UP000054266"/>
    </source>
</evidence>
<feature type="transmembrane region" description="Helical" evidence="1">
    <location>
        <begin position="65"/>
        <end position="84"/>
    </location>
</feature>
<keyword evidence="3" id="KW-1185">Reference proteome</keyword>
<evidence type="ECO:0000256" key="1">
    <source>
        <dbReference type="SAM" id="Phobius"/>
    </source>
</evidence>
<gene>
    <name evidence="2" type="ORF">PV04_09758</name>
</gene>
<sequence length="97" mass="10601">MSTGATQILCDRIASTVAVMQQLTVLFQEIGGWGEVGATLIKAIYVSLANDLAQAFETYIGRRGLVMLAPLATLLFILDIAWYVCRCARPRRPVARA</sequence>
<proteinExistence type="predicted"/>
<dbReference type="EMBL" id="KN846962">
    <property type="protein sequence ID" value="KIW62866.1"/>
    <property type="molecule type" value="Genomic_DNA"/>
</dbReference>
<name>A0A0D2CCS1_9EURO</name>
<dbReference type="Proteomes" id="UP000054266">
    <property type="component" value="Unassembled WGS sequence"/>
</dbReference>
<accession>A0A0D2CCS1</accession>